<dbReference type="InterPro" id="IPR055235">
    <property type="entry name" value="ASD1_cat"/>
</dbReference>
<keyword evidence="3" id="KW-1185">Reference proteome</keyword>
<gene>
    <name evidence="2" type="ORF">GT409_13020</name>
</gene>
<dbReference type="Gene3D" id="2.60.120.260">
    <property type="entry name" value="Galactose-binding domain-like"/>
    <property type="match status" value="1"/>
</dbReference>
<evidence type="ECO:0000259" key="1">
    <source>
        <dbReference type="Pfam" id="PF22848"/>
    </source>
</evidence>
<proteinExistence type="predicted"/>
<reference evidence="2 3" key="1">
    <citation type="submission" date="2020-01" db="EMBL/GenBank/DDBJ databases">
        <title>Ponticoccus aerotolerans gen. nov., sp. nov., an anaerobic bacterium and proposal of Ponticoccusceae fam. nov., Ponticoccusles ord. nov. and Ponticoccuse classis nov. in the phylum Kiritimatiellaeota.</title>
        <authorList>
            <person name="Zhou L.Y."/>
            <person name="Du Z.J."/>
        </authorList>
    </citation>
    <scope>NUCLEOTIDE SEQUENCE [LARGE SCALE GENOMIC DNA]</scope>
    <source>
        <strain evidence="2 3">S-5007</strain>
    </source>
</reference>
<evidence type="ECO:0000313" key="3">
    <source>
        <dbReference type="Proteomes" id="UP000464954"/>
    </source>
</evidence>
<dbReference type="AlphaFoldDB" id="A0A6P1MB43"/>
<dbReference type="Pfam" id="PF22848">
    <property type="entry name" value="ASD1_dom"/>
    <property type="match status" value="1"/>
</dbReference>
<evidence type="ECO:0000313" key="2">
    <source>
        <dbReference type="EMBL" id="QHI70323.1"/>
    </source>
</evidence>
<protein>
    <recommendedName>
        <fullName evidence="1">Alpha-L-arabinofuranosidase 1 catalytic domain-containing protein</fullName>
    </recommendedName>
</protein>
<organism evidence="2 3">
    <name type="scientific">Tichowtungia aerotolerans</name>
    <dbReference type="NCBI Taxonomy" id="2697043"/>
    <lineage>
        <taxon>Bacteria</taxon>
        <taxon>Pseudomonadati</taxon>
        <taxon>Kiritimatiellota</taxon>
        <taxon>Tichowtungiia</taxon>
        <taxon>Tichowtungiales</taxon>
        <taxon>Tichowtungiaceae</taxon>
        <taxon>Tichowtungia</taxon>
    </lineage>
</organism>
<dbReference type="KEGG" id="taer:GT409_13020"/>
<dbReference type="PANTHER" id="PTHR43576">
    <property type="entry name" value="ALPHA-L-ARABINOFURANOSIDASE C-RELATED"/>
    <property type="match status" value="1"/>
</dbReference>
<name>A0A6P1MB43_9BACT</name>
<dbReference type="InterPro" id="IPR017853">
    <property type="entry name" value="GH"/>
</dbReference>
<dbReference type="RefSeq" id="WP_160629500.1">
    <property type="nucleotide sequence ID" value="NZ_CP047593.1"/>
</dbReference>
<accession>A0A6P1MB43</accession>
<dbReference type="GO" id="GO:0000272">
    <property type="term" value="P:polysaccharide catabolic process"/>
    <property type="evidence" value="ECO:0007669"/>
    <property type="project" value="TreeGrafter"/>
</dbReference>
<dbReference type="SUPFAM" id="SSF51445">
    <property type="entry name" value="(Trans)glycosidases"/>
    <property type="match status" value="1"/>
</dbReference>
<dbReference type="Proteomes" id="UP000464954">
    <property type="component" value="Chromosome"/>
</dbReference>
<feature type="domain" description="Alpha-L-arabinofuranosidase 1 catalytic" evidence="1">
    <location>
        <begin position="230"/>
        <end position="421"/>
    </location>
</feature>
<dbReference type="Gene3D" id="3.20.20.80">
    <property type="entry name" value="Glycosidases"/>
    <property type="match status" value="1"/>
</dbReference>
<dbReference type="EMBL" id="CP047593">
    <property type="protein sequence ID" value="QHI70323.1"/>
    <property type="molecule type" value="Genomic_DNA"/>
</dbReference>
<sequence>MAFLGYSDAVSNRIADAGFEVLAGNEPNVATAPWFTSGEGGDESFITDTNRAHSGSQSGLFKFYYDNGAFVQNLNIQVDPSREYEASIWMLTGEPSSNSTHTNAPTLNATIYTAASPAGPYTYRKGFFWGGQNREQGVWEKFSGVVIGSEMAEWAGEYIQIRFAKPNVSVSHRIWIDDAFFGEIPEADAAVSVDVSAGEHVVTKMAMGTGLVYSWYADSMFSDGEVAHIIKDIGLGALRWPGGAVVTFYHWNDLNGQGWMDHWNPAYDTANDQPPENFMDLDEYLALIDETGAEIMLGVNMSSGIEWGREAEAIAEASNLMVYCQSRGYDVKYIYFDNENFQSGNNYNYDSDGDGEAWNAALYAQQFNLYAAAVKATFPDAKLIANARNNVTGPAFLSDMQTMLSIAGTNIDFVDLHYYWEWNTASWDSWKSQLPMTRAGAQTYQESIEYANALFASEGYPNIRAAVLEWNIGPGPWMTDPGHNNFKTALMQSEMQMQFLSAGLDIGLLYTLESTNVDPLNDKHVIHNSDPNATALWMWLFSKTVGKTVVQSSSPTAGIYMVALKGDDGELAVYLLNKTDQELNVEFDLGGYVVNEVSEAWRFHDGGTGRGELQRIGLWEMGGNHRTTLKSDSMNMVLFNGPAAVAPARPTLDARIVQPVSDGLLVGWYTTAGKPDTSVSGVSGSLMTSRLYDVDDSAGSDDGTFGTVLSGASTDLTAYAVQATNGSDTVVFSIENQSGLPLRLDAVCFDYSRWWQSSPKDIALVYESGDFSGVSNGTVIQSAVDLPNIGKTGDWSDFEWGLTNLNDRVLDHGEEVLFSLNVFNADAIWANGAFDNIAITGGTASNAVDSLLVAWRAETAKEYTVMHASSLLSNSWEEVSEPVSGIPADMSVSVPVEASGFYRLQVSPSN</sequence>